<dbReference type="Proteomes" id="UP000761264">
    <property type="component" value="Unassembled WGS sequence"/>
</dbReference>
<dbReference type="InterPro" id="IPR020556">
    <property type="entry name" value="Amidase_CS"/>
</dbReference>
<dbReference type="Pfam" id="PF01425">
    <property type="entry name" value="Amidase"/>
    <property type="match status" value="1"/>
</dbReference>
<organism evidence="2 3">
    <name type="scientific">Pelagibius litoralis</name>
    <dbReference type="NCBI Taxonomy" id="374515"/>
    <lineage>
        <taxon>Bacteria</taxon>
        <taxon>Pseudomonadati</taxon>
        <taxon>Pseudomonadota</taxon>
        <taxon>Alphaproteobacteria</taxon>
        <taxon>Rhodospirillales</taxon>
        <taxon>Rhodovibrionaceae</taxon>
        <taxon>Pelagibius</taxon>
    </lineage>
</organism>
<dbReference type="AlphaFoldDB" id="A0A967K8R5"/>
<keyword evidence="3" id="KW-1185">Reference proteome</keyword>
<dbReference type="PROSITE" id="PS00571">
    <property type="entry name" value="AMIDASES"/>
    <property type="match status" value="1"/>
</dbReference>
<dbReference type="InterPro" id="IPR023631">
    <property type="entry name" value="Amidase_dom"/>
</dbReference>
<keyword evidence="2" id="KW-0378">Hydrolase</keyword>
<accession>A0A967K8R5</accession>
<dbReference type="GO" id="GO:0004040">
    <property type="term" value="F:amidase activity"/>
    <property type="evidence" value="ECO:0007669"/>
    <property type="project" value="UniProtKB-EC"/>
</dbReference>
<dbReference type="Gene3D" id="3.90.1300.10">
    <property type="entry name" value="Amidase signature (AS) domain"/>
    <property type="match status" value="1"/>
</dbReference>
<proteinExistence type="predicted"/>
<dbReference type="EC" id="3.5.1.4" evidence="2"/>
<dbReference type="InterPro" id="IPR000120">
    <property type="entry name" value="Amidase"/>
</dbReference>
<dbReference type="NCBIfam" id="NF004766">
    <property type="entry name" value="PRK06102.1"/>
    <property type="match status" value="1"/>
</dbReference>
<evidence type="ECO:0000259" key="1">
    <source>
        <dbReference type="Pfam" id="PF01425"/>
    </source>
</evidence>
<sequence length="456" mass="47517">MIDAETLSRATAAGIGRLIAGGVTDPVEVAEYFLGRATEAKEQNVFLCVTAARAKREAEASLKRYRDGRALGPLDGVPLSWKDLFDVAGSPTTAGSALLRDTAAVQQDAPVVANAAAAGMICLGKVNLTEFAYSGLGLNPHYGTPANPHDQAVARAPGGSSSGSAVSVACGANPCSIGTDTGGSVRIPAAFNGLVGYKTSERRVDKSAVFPLSDTLDTVGPLTRSVEDAVLLDMALRGAVASAVRRADLSSLRLVVPESVAFDGIEDAVAANFERCIDRLSAVGASVERRRFTLFEEVEAVTAEHGSLTAAEAYFVHRGRVDGADCAKVDRRVVARILGGKRMSSHDLISVLRQRSRLIAAFGRELDGALLAMPTVAHTAPEIGPLEADDELFHEVNLKTLRNTMLGNFLATCGLALPSGCDAKGLPTSILFSAPGGCDEKLLSDGLAIESALSEV</sequence>
<protein>
    <submittedName>
        <fullName evidence="2">Amidase</fullName>
        <ecNumber evidence="2">3.5.1.4</ecNumber>
    </submittedName>
</protein>
<dbReference type="SUPFAM" id="SSF75304">
    <property type="entry name" value="Amidase signature (AS) enzymes"/>
    <property type="match status" value="1"/>
</dbReference>
<evidence type="ECO:0000313" key="3">
    <source>
        <dbReference type="Proteomes" id="UP000761264"/>
    </source>
</evidence>
<evidence type="ECO:0000313" key="2">
    <source>
        <dbReference type="EMBL" id="NIA70603.1"/>
    </source>
</evidence>
<dbReference type="RefSeq" id="WP_167227386.1">
    <property type="nucleotide sequence ID" value="NZ_JAAQPH010000015.1"/>
</dbReference>
<gene>
    <name evidence="2" type="ORF">HBA54_18560</name>
</gene>
<feature type="domain" description="Amidase" evidence="1">
    <location>
        <begin position="28"/>
        <end position="443"/>
    </location>
</feature>
<dbReference type="PANTHER" id="PTHR11895">
    <property type="entry name" value="TRANSAMIDASE"/>
    <property type="match status" value="1"/>
</dbReference>
<dbReference type="InterPro" id="IPR036928">
    <property type="entry name" value="AS_sf"/>
</dbReference>
<reference evidence="2" key="1">
    <citation type="submission" date="2020-03" db="EMBL/GenBank/DDBJ databases">
        <title>Genome of Pelagibius litoralis DSM 21314T.</title>
        <authorList>
            <person name="Wang G."/>
        </authorList>
    </citation>
    <scope>NUCLEOTIDE SEQUENCE</scope>
    <source>
        <strain evidence="2">DSM 21314</strain>
    </source>
</reference>
<dbReference type="EMBL" id="JAAQPH010000015">
    <property type="protein sequence ID" value="NIA70603.1"/>
    <property type="molecule type" value="Genomic_DNA"/>
</dbReference>
<dbReference type="PANTHER" id="PTHR11895:SF176">
    <property type="entry name" value="AMIDASE AMID-RELATED"/>
    <property type="match status" value="1"/>
</dbReference>
<name>A0A967K8R5_9PROT</name>
<comment type="caution">
    <text evidence="2">The sequence shown here is derived from an EMBL/GenBank/DDBJ whole genome shotgun (WGS) entry which is preliminary data.</text>
</comment>